<feature type="signal peptide" evidence="1">
    <location>
        <begin position="1"/>
        <end position="38"/>
    </location>
</feature>
<comment type="caution">
    <text evidence="4">The sequence shown here is derived from an EMBL/GenBank/DDBJ whole genome shotgun (WGS) entry which is preliminary data.</text>
</comment>
<reference evidence="4 5" key="1">
    <citation type="submission" date="2017-10" db="EMBL/GenBank/DDBJ databases">
        <title>Whole genome sequencing of members of genus Pseudoxanthomonas.</title>
        <authorList>
            <person name="Kumar S."/>
            <person name="Bansal K."/>
            <person name="Kaur A."/>
            <person name="Patil P."/>
            <person name="Sharma S."/>
            <person name="Patil P.B."/>
        </authorList>
    </citation>
    <scope>NUCLEOTIDE SEQUENCE [LARGE SCALE GENOMIC DNA]</scope>
    <source>
        <strain evidence="4 5">DSM 17109</strain>
    </source>
</reference>
<feature type="domain" description="Peptidoglycan beta-N-acetylmuramidase NamZ N-terminal" evidence="2">
    <location>
        <begin position="70"/>
        <end position="271"/>
    </location>
</feature>
<evidence type="ECO:0000313" key="5">
    <source>
        <dbReference type="Proteomes" id="UP000781710"/>
    </source>
</evidence>
<dbReference type="Pfam" id="PF07075">
    <property type="entry name" value="NamZ_N"/>
    <property type="match status" value="1"/>
</dbReference>
<sequence length="437" mass="47003">MPRFLRPLHAALRPTVHATALALLCASLAVPLPSAAMAATDGACCAVDAPRLGIDVLLEDRLDLLRGKRVGLVTNATGVDGELRSSVDRFAAQQAFELVALFGPEHGVRGDVQAGDKVASTRDAVTGLPVHSLYGEHREPTPAMLDGIDVLVFDMQDVGTRFYTYPYTLAGVMRAAKRAGIPVVVTDRPDPVGGDLVEGPVLEPALASFVGMFPIPLRHGMTLGELSMLFNSEFGIGADLHVVTMQGWRRGDEPLRGPLPWVPPSPNMPTPDTALVYPGTGLLEGTNVSEGRGTTRPFETLGAPWVDAPALAERLNAMQLPGVRFRPTWFTPTFSKHAGSACAGVQLHVTDRAAFRPVRTGIAVLKALHDQHPKDFAFLPGDPPFFDRLAGVPWLRGAILRGDSIEAIEARWQPGLAAFQAVRQRHLLYEARSARVD</sequence>
<proteinExistence type="predicted"/>
<accession>A0ABQ6ZIE5</accession>
<keyword evidence="1" id="KW-0732">Signal</keyword>
<evidence type="ECO:0000256" key="1">
    <source>
        <dbReference type="SAM" id="SignalP"/>
    </source>
</evidence>
<dbReference type="PANTHER" id="PTHR42915:SF1">
    <property type="entry name" value="PEPTIDOGLYCAN BETA-N-ACETYLMURAMIDASE NAMZ"/>
    <property type="match status" value="1"/>
</dbReference>
<evidence type="ECO:0008006" key="6">
    <source>
        <dbReference type="Google" id="ProtNLM"/>
    </source>
</evidence>
<dbReference type="RefSeq" id="WP_162337396.1">
    <property type="nucleotide sequence ID" value="NZ_JBHSRQ010000016.1"/>
</dbReference>
<dbReference type="InterPro" id="IPR048503">
    <property type="entry name" value="NamZ_C"/>
</dbReference>
<gene>
    <name evidence="4" type="ORF">CSC78_08070</name>
</gene>
<evidence type="ECO:0000259" key="2">
    <source>
        <dbReference type="Pfam" id="PF07075"/>
    </source>
</evidence>
<dbReference type="Gene3D" id="3.40.50.12170">
    <property type="entry name" value="Uncharacterised protein PF07075, DUF1343"/>
    <property type="match status" value="1"/>
</dbReference>
<dbReference type="EMBL" id="PDWW01000008">
    <property type="protein sequence ID" value="KAF1725674.1"/>
    <property type="molecule type" value="Genomic_DNA"/>
</dbReference>
<dbReference type="Proteomes" id="UP000781710">
    <property type="component" value="Unassembled WGS sequence"/>
</dbReference>
<protein>
    <recommendedName>
        <fullName evidence="6">DUF1343 domain-containing protein</fullName>
    </recommendedName>
</protein>
<evidence type="ECO:0000313" key="4">
    <source>
        <dbReference type="EMBL" id="KAF1725674.1"/>
    </source>
</evidence>
<feature type="chain" id="PRO_5045950186" description="DUF1343 domain-containing protein" evidence="1">
    <location>
        <begin position="39"/>
        <end position="437"/>
    </location>
</feature>
<feature type="domain" description="Peptidoglycan beta-N-acetylmuramidase NamZ C-terminal" evidence="3">
    <location>
        <begin position="275"/>
        <end position="429"/>
    </location>
</feature>
<dbReference type="PIRSF" id="PIRSF016719">
    <property type="entry name" value="UCP016719"/>
    <property type="match status" value="1"/>
</dbReference>
<dbReference type="Gene3D" id="3.90.1150.140">
    <property type="match status" value="1"/>
</dbReference>
<dbReference type="Pfam" id="PF20732">
    <property type="entry name" value="NamZ_C"/>
    <property type="match status" value="1"/>
</dbReference>
<organism evidence="4 5">
    <name type="scientific">Pseudoxanthomonas japonensis</name>
    <dbReference type="NCBI Taxonomy" id="69284"/>
    <lineage>
        <taxon>Bacteria</taxon>
        <taxon>Pseudomonadati</taxon>
        <taxon>Pseudomonadota</taxon>
        <taxon>Gammaproteobacteria</taxon>
        <taxon>Lysobacterales</taxon>
        <taxon>Lysobacteraceae</taxon>
        <taxon>Pseudoxanthomonas</taxon>
    </lineage>
</organism>
<dbReference type="InterPro" id="IPR048502">
    <property type="entry name" value="NamZ_N"/>
</dbReference>
<name>A0ABQ6ZIE5_9GAMM</name>
<dbReference type="PANTHER" id="PTHR42915">
    <property type="entry name" value="HYPOTHETICAL 460 KDA PROTEIN IN FEUA-SIGW INTERGENIC REGION [PRECURSOR]"/>
    <property type="match status" value="1"/>
</dbReference>
<dbReference type="InterPro" id="IPR008302">
    <property type="entry name" value="NamZ"/>
</dbReference>
<keyword evidence="5" id="KW-1185">Reference proteome</keyword>
<evidence type="ECO:0000259" key="3">
    <source>
        <dbReference type="Pfam" id="PF20732"/>
    </source>
</evidence>